<gene>
    <name evidence="1" type="ORF">S01H1_12727</name>
</gene>
<evidence type="ECO:0008006" key="2">
    <source>
        <dbReference type="Google" id="ProtNLM"/>
    </source>
</evidence>
<reference evidence="1" key="1">
    <citation type="journal article" date="2014" name="Front. Microbiol.">
        <title>High frequency of phylogenetically diverse reductive dehalogenase-homologous genes in deep subseafloor sedimentary metagenomes.</title>
        <authorList>
            <person name="Kawai M."/>
            <person name="Futagami T."/>
            <person name="Toyoda A."/>
            <person name="Takaki Y."/>
            <person name="Nishi S."/>
            <person name="Hori S."/>
            <person name="Arai W."/>
            <person name="Tsubouchi T."/>
            <person name="Morono Y."/>
            <person name="Uchiyama I."/>
            <person name="Ito T."/>
            <person name="Fujiyama A."/>
            <person name="Inagaki F."/>
            <person name="Takami H."/>
        </authorList>
    </citation>
    <scope>NUCLEOTIDE SEQUENCE</scope>
    <source>
        <strain evidence="1">Expedition CK06-06</strain>
    </source>
</reference>
<protein>
    <recommendedName>
        <fullName evidence="2">Minichromosome maintenance protein MCM</fullName>
    </recommendedName>
</protein>
<name>X0T226_9ZZZZ</name>
<organism evidence="1">
    <name type="scientific">marine sediment metagenome</name>
    <dbReference type="NCBI Taxonomy" id="412755"/>
    <lineage>
        <taxon>unclassified sequences</taxon>
        <taxon>metagenomes</taxon>
        <taxon>ecological metagenomes</taxon>
    </lineage>
</organism>
<proteinExistence type="predicted"/>
<accession>X0T226</accession>
<comment type="caution">
    <text evidence="1">The sequence shown here is derived from an EMBL/GenBank/DDBJ whole genome shotgun (WGS) entry which is preliminary data.</text>
</comment>
<dbReference type="EMBL" id="BARS01006546">
    <property type="protein sequence ID" value="GAF70090.1"/>
    <property type="molecule type" value="Genomic_DNA"/>
</dbReference>
<sequence>SEARAKMRLSDEVSYDDAAGAVNLMNATLEKFAKDADTGKLDIDRMSSGHSAKSRRKLDQIDNLIDRMIEKAEDEPVAIKDIIDEAIKEGLDKSQVVRAIDEMTRRGILFEPETGHVKKP</sequence>
<dbReference type="Gene3D" id="1.10.10.10">
    <property type="entry name" value="Winged helix-like DNA-binding domain superfamily/Winged helix DNA-binding domain"/>
    <property type="match status" value="1"/>
</dbReference>
<dbReference type="AlphaFoldDB" id="X0T226"/>
<feature type="non-terminal residue" evidence="1">
    <location>
        <position position="1"/>
    </location>
</feature>
<evidence type="ECO:0000313" key="1">
    <source>
        <dbReference type="EMBL" id="GAF70090.1"/>
    </source>
</evidence>
<dbReference type="InterPro" id="IPR036388">
    <property type="entry name" value="WH-like_DNA-bd_sf"/>
</dbReference>